<feature type="binding site" evidence="5">
    <location>
        <position position="108"/>
    </location>
    <ligand>
        <name>S-adenosyl-L-methionine</name>
        <dbReference type="ChEBI" id="CHEBI:59789"/>
    </ligand>
</feature>
<evidence type="ECO:0000256" key="2">
    <source>
        <dbReference type="ARBA" id="ARBA00022679"/>
    </source>
</evidence>
<keyword evidence="7" id="KW-1185">Reference proteome</keyword>
<comment type="caution">
    <text evidence="6">The sequence shown here is derived from an EMBL/GenBank/DDBJ whole genome shotgun (WGS) entry which is preliminary data.</text>
</comment>
<comment type="similarity">
    <text evidence="4 5">Belongs to the RNA methyltransferase RlmH family.</text>
</comment>
<dbReference type="InterPro" id="IPR029026">
    <property type="entry name" value="tRNA_m1G_MTases_N"/>
</dbReference>
<reference evidence="6" key="2">
    <citation type="submission" date="2020-09" db="EMBL/GenBank/DDBJ databases">
        <authorList>
            <person name="Sun Q."/>
            <person name="Zhou Y."/>
        </authorList>
    </citation>
    <scope>NUCLEOTIDE SEQUENCE</scope>
    <source>
        <strain evidence="6">CGMCC 1.15493</strain>
    </source>
</reference>
<dbReference type="GO" id="GO:0070038">
    <property type="term" value="F:rRNA (pseudouridine-N3-)-methyltransferase activity"/>
    <property type="evidence" value="ECO:0007669"/>
    <property type="project" value="UniProtKB-UniRule"/>
</dbReference>
<evidence type="ECO:0000256" key="1">
    <source>
        <dbReference type="ARBA" id="ARBA00022603"/>
    </source>
</evidence>
<comment type="catalytic activity">
    <reaction evidence="5">
        <text>pseudouridine(1915) in 23S rRNA + S-adenosyl-L-methionine = N(3)-methylpseudouridine(1915) in 23S rRNA + S-adenosyl-L-homocysteine + H(+)</text>
        <dbReference type="Rhea" id="RHEA:42752"/>
        <dbReference type="Rhea" id="RHEA-COMP:10221"/>
        <dbReference type="Rhea" id="RHEA-COMP:10222"/>
        <dbReference type="ChEBI" id="CHEBI:15378"/>
        <dbReference type="ChEBI" id="CHEBI:57856"/>
        <dbReference type="ChEBI" id="CHEBI:59789"/>
        <dbReference type="ChEBI" id="CHEBI:65314"/>
        <dbReference type="ChEBI" id="CHEBI:74486"/>
        <dbReference type="EC" id="2.1.1.177"/>
    </reaction>
</comment>
<dbReference type="Proteomes" id="UP000613160">
    <property type="component" value="Unassembled WGS sequence"/>
</dbReference>
<sequence>MRLTIAAVGRMKAGPERELADRYLGRLGKSGGSLGLDYAGLSEYPESRAAGVAERKRDEAARLTSGLADKTVLIALDETGKLLSSEGFATELAQLRDEGVRDLALIIGGPDGLDPALRESARLVLSLGRMTFPHQIARMLIAEQIYRATTILSGHPYHRV</sequence>
<dbReference type="InterPro" id="IPR003742">
    <property type="entry name" value="RlmH-like"/>
</dbReference>
<dbReference type="SUPFAM" id="SSF75217">
    <property type="entry name" value="alpha/beta knot"/>
    <property type="match status" value="1"/>
</dbReference>
<dbReference type="EMBL" id="BMJJ01000021">
    <property type="protein sequence ID" value="GGD42936.1"/>
    <property type="molecule type" value="Genomic_DNA"/>
</dbReference>
<dbReference type="NCBIfam" id="NF000989">
    <property type="entry name" value="PRK00103.2-3"/>
    <property type="match status" value="1"/>
</dbReference>
<feature type="binding site" evidence="5">
    <location>
        <begin position="127"/>
        <end position="132"/>
    </location>
    <ligand>
        <name>S-adenosyl-L-methionine</name>
        <dbReference type="ChEBI" id="CHEBI:59789"/>
    </ligand>
</feature>
<proteinExistence type="inferred from homology"/>
<evidence type="ECO:0000256" key="5">
    <source>
        <dbReference type="HAMAP-Rule" id="MF_00658"/>
    </source>
</evidence>
<reference evidence="6" key="1">
    <citation type="journal article" date="2014" name="Int. J. Syst. Evol. Microbiol.">
        <title>Complete genome sequence of Corynebacterium casei LMG S-19264T (=DSM 44701T), isolated from a smear-ripened cheese.</title>
        <authorList>
            <consortium name="US DOE Joint Genome Institute (JGI-PGF)"/>
            <person name="Walter F."/>
            <person name="Albersmeier A."/>
            <person name="Kalinowski J."/>
            <person name="Ruckert C."/>
        </authorList>
    </citation>
    <scope>NUCLEOTIDE SEQUENCE</scope>
    <source>
        <strain evidence="6">CGMCC 1.15493</strain>
    </source>
</reference>
<keyword evidence="2 5" id="KW-0808">Transferase</keyword>
<dbReference type="PANTHER" id="PTHR33603:SF1">
    <property type="entry name" value="RIBOSOMAL RNA LARGE SUBUNIT METHYLTRANSFERASE H"/>
    <property type="match status" value="1"/>
</dbReference>
<evidence type="ECO:0000256" key="4">
    <source>
        <dbReference type="ARBA" id="ARBA00038303"/>
    </source>
</evidence>
<keyword evidence="5" id="KW-0963">Cytoplasm</keyword>
<gene>
    <name evidence="5 6" type="primary">rlmH</name>
    <name evidence="6" type="ORF">GCM10011335_52000</name>
</gene>
<protein>
    <recommendedName>
        <fullName evidence="5">Ribosomal RNA large subunit methyltransferase H</fullName>
        <ecNumber evidence="5">2.1.1.177</ecNumber>
    </recommendedName>
    <alternativeName>
        <fullName evidence="5">23S rRNA (pseudouridine1915-N3)-methyltransferase</fullName>
    </alternativeName>
    <alternativeName>
        <fullName evidence="5">23S rRNA m3Psi1915 methyltransferase</fullName>
    </alternativeName>
    <alternativeName>
        <fullName evidence="5">rRNA (pseudouridine-N3-)-methyltransferase RlmH</fullName>
    </alternativeName>
</protein>
<dbReference type="AlphaFoldDB" id="A0A916YF20"/>
<organism evidence="6 7">
    <name type="scientific">Aureimonas glaciei</name>
    <dbReference type="NCBI Taxonomy" id="1776957"/>
    <lineage>
        <taxon>Bacteria</taxon>
        <taxon>Pseudomonadati</taxon>
        <taxon>Pseudomonadota</taxon>
        <taxon>Alphaproteobacteria</taxon>
        <taxon>Hyphomicrobiales</taxon>
        <taxon>Aurantimonadaceae</taxon>
        <taxon>Aureimonas</taxon>
    </lineage>
</organism>
<keyword evidence="1 5" id="KW-0489">Methyltransferase</keyword>
<keyword evidence="5" id="KW-0698">rRNA processing</keyword>
<dbReference type="Gene3D" id="3.40.1280.10">
    <property type="match status" value="1"/>
</dbReference>
<accession>A0A916YF20</accession>
<keyword evidence="3 5" id="KW-0949">S-adenosyl-L-methionine</keyword>
<evidence type="ECO:0000313" key="6">
    <source>
        <dbReference type="EMBL" id="GGD42936.1"/>
    </source>
</evidence>
<dbReference type="Pfam" id="PF02590">
    <property type="entry name" value="SPOUT_MTase"/>
    <property type="match status" value="1"/>
</dbReference>
<comment type="function">
    <text evidence="5">Specifically methylates the pseudouridine at position 1915 (m3Psi1915) in 23S rRNA.</text>
</comment>
<dbReference type="GO" id="GO:0005737">
    <property type="term" value="C:cytoplasm"/>
    <property type="evidence" value="ECO:0007669"/>
    <property type="project" value="UniProtKB-SubCell"/>
</dbReference>
<dbReference type="PANTHER" id="PTHR33603">
    <property type="entry name" value="METHYLTRANSFERASE"/>
    <property type="match status" value="1"/>
</dbReference>
<dbReference type="HAMAP" id="MF_00658">
    <property type="entry name" value="23SrRNA_methyltr_H"/>
    <property type="match status" value="1"/>
</dbReference>
<dbReference type="CDD" id="cd18081">
    <property type="entry name" value="RlmH-like"/>
    <property type="match status" value="1"/>
</dbReference>
<comment type="subunit">
    <text evidence="5">Homodimer.</text>
</comment>
<evidence type="ECO:0000256" key="3">
    <source>
        <dbReference type="ARBA" id="ARBA00022691"/>
    </source>
</evidence>
<dbReference type="PIRSF" id="PIRSF004505">
    <property type="entry name" value="MT_bac"/>
    <property type="match status" value="1"/>
</dbReference>
<name>A0A916YF20_9HYPH</name>
<evidence type="ECO:0000313" key="7">
    <source>
        <dbReference type="Proteomes" id="UP000613160"/>
    </source>
</evidence>
<dbReference type="InterPro" id="IPR029028">
    <property type="entry name" value="Alpha/beta_knot_MTases"/>
</dbReference>
<feature type="binding site" evidence="5">
    <location>
        <position position="76"/>
    </location>
    <ligand>
        <name>S-adenosyl-L-methionine</name>
        <dbReference type="ChEBI" id="CHEBI:59789"/>
    </ligand>
</feature>
<dbReference type="EC" id="2.1.1.177" evidence="5"/>
<dbReference type="RefSeq" id="WP_188855356.1">
    <property type="nucleotide sequence ID" value="NZ_BMJJ01000021.1"/>
</dbReference>
<comment type="subcellular location">
    <subcellularLocation>
        <location evidence="5">Cytoplasm</location>
    </subcellularLocation>
</comment>